<dbReference type="OrthoDB" id="1743261at2759"/>
<comment type="similarity">
    <text evidence="1 5">Belongs to the E2F/DP family.</text>
</comment>
<dbReference type="Gene3D" id="6.10.250.540">
    <property type="match status" value="1"/>
</dbReference>
<organism evidence="11">
    <name type="scientific">Anisakis simplex</name>
    <name type="common">Herring worm</name>
    <dbReference type="NCBI Taxonomy" id="6269"/>
    <lineage>
        <taxon>Eukaryota</taxon>
        <taxon>Metazoa</taxon>
        <taxon>Ecdysozoa</taxon>
        <taxon>Nematoda</taxon>
        <taxon>Chromadorea</taxon>
        <taxon>Rhabditida</taxon>
        <taxon>Spirurina</taxon>
        <taxon>Ascaridomorpha</taxon>
        <taxon>Ascaridoidea</taxon>
        <taxon>Anisakidae</taxon>
        <taxon>Anisakis</taxon>
        <taxon>Anisakis simplex complex</taxon>
    </lineage>
</organism>
<evidence type="ECO:0000256" key="7">
    <source>
        <dbReference type="SAM" id="MobiDB-lite"/>
    </source>
</evidence>
<feature type="coiled-coil region" evidence="6">
    <location>
        <begin position="160"/>
        <end position="194"/>
    </location>
</feature>
<feature type="region of interest" description="Disordered" evidence="7">
    <location>
        <begin position="65"/>
        <end position="84"/>
    </location>
</feature>
<feature type="domain" description="E2F/DP family winged-helix DNA-binding" evidence="8">
    <location>
        <begin position="87"/>
        <end position="153"/>
    </location>
</feature>
<dbReference type="Gene3D" id="1.10.10.10">
    <property type="entry name" value="Winged helix-like DNA-binding domain superfamily/Winged helix DNA-binding domain"/>
    <property type="match status" value="1"/>
</dbReference>
<evidence type="ECO:0000259" key="8">
    <source>
        <dbReference type="SMART" id="SM01372"/>
    </source>
</evidence>
<dbReference type="GO" id="GO:0000981">
    <property type="term" value="F:DNA-binding transcription factor activity, RNA polymerase II-specific"/>
    <property type="evidence" value="ECO:0007669"/>
    <property type="project" value="TreeGrafter"/>
</dbReference>
<keyword evidence="10" id="KW-1185">Reference proteome</keyword>
<dbReference type="InterPro" id="IPR037241">
    <property type="entry name" value="E2F-DP_heterodim"/>
</dbReference>
<keyword evidence="3 5" id="KW-0238">DNA-binding</keyword>
<dbReference type="Pfam" id="PF02319">
    <property type="entry name" value="WHD_E2F_TDP"/>
    <property type="match status" value="1"/>
</dbReference>
<dbReference type="FunFam" id="1.10.10.10:FF:000008">
    <property type="entry name" value="E2F transcription factor 1"/>
    <property type="match status" value="1"/>
</dbReference>
<dbReference type="AlphaFoldDB" id="A0A0M3K9S3"/>
<evidence type="ECO:0000256" key="4">
    <source>
        <dbReference type="ARBA" id="ARBA00023163"/>
    </source>
</evidence>
<keyword evidence="6" id="KW-0175">Coiled coil</keyword>
<dbReference type="Proteomes" id="UP000267096">
    <property type="component" value="Unassembled WGS sequence"/>
</dbReference>
<keyword evidence="2 5" id="KW-0805">Transcription regulation</keyword>
<dbReference type="SMART" id="SM01372">
    <property type="entry name" value="E2F_TDP"/>
    <property type="match status" value="1"/>
</dbReference>
<evidence type="ECO:0000313" key="11">
    <source>
        <dbReference type="WBParaSite" id="ASIM_0001771801-mRNA-1"/>
    </source>
</evidence>
<name>A0A0M3K9S3_ANISI</name>
<evidence type="ECO:0000256" key="3">
    <source>
        <dbReference type="ARBA" id="ARBA00023125"/>
    </source>
</evidence>
<keyword evidence="4 5" id="KW-0804">Transcription</keyword>
<protein>
    <submittedName>
        <fullName evidence="11">Transcription factor E2F6 (inferred by orthology to a human protein)</fullName>
    </submittedName>
</protein>
<comment type="subcellular location">
    <subcellularLocation>
        <location evidence="5">Nucleus</location>
    </subcellularLocation>
</comment>
<dbReference type="InterPro" id="IPR032198">
    <property type="entry name" value="E2F_CC-MB"/>
</dbReference>
<accession>A0A0M3K9S3</accession>
<dbReference type="PANTHER" id="PTHR12081">
    <property type="entry name" value="TRANSCRIPTION FACTOR E2F"/>
    <property type="match status" value="1"/>
</dbReference>
<dbReference type="GO" id="GO:0000978">
    <property type="term" value="F:RNA polymerase II cis-regulatory region sequence-specific DNA binding"/>
    <property type="evidence" value="ECO:0007669"/>
    <property type="project" value="InterPro"/>
</dbReference>
<dbReference type="InterPro" id="IPR015633">
    <property type="entry name" value="E2F"/>
</dbReference>
<dbReference type="GO" id="GO:0046983">
    <property type="term" value="F:protein dimerization activity"/>
    <property type="evidence" value="ECO:0007669"/>
    <property type="project" value="InterPro"/>
</dbReference>
<dbReference type="Pfam" id="PF16421">
    <property type="entry name" value="E2F_CC-MB"/>
    <property type="match status" value="1"/>
</dbReference>
<evidence type="ECO:0000313" key="10">
    <source>
        <dbReference type="Proteomes" id="UP000267096"/>
    </source>
</evidence>
<dbReference type="GO" id="GO:0090575">
    <property type="term" value="C:RNA polymerase II transcription regulator complex"/>
    <property type="evidence" value="ECO:0007669"/>
    <property type="project" value="TreeGrafter"/>
</dbReference>
<dbReference type="InterPro" id="IPR036390">
    <property type="entry name" value="WH_DNA-bd_sf"/>
</dbReference>
<dbReference type="EMBL" id="UYRR01033761">
    <property type="protein sequence ID" value="VDK59555.1"/>
    <property type="molecule type" value="Genomic_DNA"/>
</dbReference>
<evidence type="ECO:0000256" key="6">
    <source>
        <dbReference type="SAM" id="Coils"/>
    </source>
</evidence>
<dbReference type="SUPFAM" id="SSF144074">
    <property type="entry name" value="E2F-DP heterodimerization region"/>
    <property type="match status" value="1"/>
</dbReference>
<evidence type="ECO:0000256" key="1">
    <source>
        <dbReference type="ARBA" id="ARBA00010940"/>
    </source>
</evidence>
<dbReference type="InterPro" id="IPR036388">
    <property type="entry name" value="WH-like_DNA-bd_sf"/>
</dbReference>
<reference evidence="11" key="1">
    <citation type="submission" date="2017-02" db="UniProtKB">
        <authorList>
            <consortium name="WormBaseParasite"/>
        </authorList>
    </citation>
    <scope>IDENTIFICATION</scope>
</reference>
<evidence type="ECO:0000313" key="9">
    <source>
        <dbReference type="EMBL" id="VDK59555.1"/>
    </source>
</evidence>
<evidence type="ECO:0000256" key="5">
    <source>
        <dbReference type="RuleBase" id="RU003796"/>
    </source>
</evidence>
<dbReference type="SUPFAM" id="SSF46785">
    <property type="entry name" value="Winged helix' DNA-binding domain"/>
    <property type="match status" value="1"/>
</dbReference>
<evidence type="ECO:0000256" key="2">
    <source>
        <dbReference type="ARBA" id="ARBA00023015"/>
    </source>
</evidence>
<proteinExistence type="inferred from homology"/>
<gene>
    <name evidence="9" type="ORF">ASIM_LOCUS17121</name>
</gene>
<dbReference type="PANTHER" id="PTHR12081:SF18">
    <property type="entry name" value="TRANSCRIPTION FACTOR E2F2-RELATED"/>
    <property type="match status" value="1"/>
</dbReference>
<dbReference type="WBParaSite" id="ASIM_0001771801-mRNA-1">
    <property type="protein sequence ID" value="ASIM_0001771801-mRNA-1"/>
    <property type="gene ID" value="ASIM_0001771801"/>
</dbReference>
<keyword evidence="5" id="KW-0539">Nucleus</keyword>
<reference evidence="9 10" key="2">
    <citation type="submission" date="2018-11" db="EMBL/GenBank/DDBJ databases">
        <authorList>
            <consortium name="Pathogen Informatics"/>
        </authorList>
    </citation>
    <scope>NUCLEOTIDE SEQUENCE [LARGE SCALE GENOMIC DNA]</scope>
</reference>
<sequence>MSDETPKNVSLSQDDFSFEGVKMEDLSEAFCKSFFETNDSMTEDLVEQFIIKRFRSYPREKRTRRKAITDINRKGSPSASGGNGPCRVDSSLLVLTKKFMQLQPSANEKGLLNLNEAAEKLGVQKRRLYDITNVLEGINMIEKMGKNSIRWKTNEDFGSRGVEAQRLRDENQELEKHEAELDFLLNDVSNALRLAKEDPTDKPYYYVSYTDLRSLPHMQQQTLIAIKAPTDSFSSIEVTDPVETGKFEILVRNENGGQLQAFLCPDADAYRASNLSDDPMTTDITPGSSAQQNAAWQEASRCNSDQLQLPTGSNTTTDSGMDTLETPSKVCIPHSATLPIWSSASAFPSPLKVVTDGIPQQCGISSNSSMSETTNALLSLDPVPDQEPYIFSLQGNEGMNQLYNW</sequence>
<dbReference type="InterPro" id="IPR003316">
    <property type="entry name" value="E2F_WHTH_DNA-bd_dom"/>
</dbReference>
<dbReference type="CDD" id="cd14660">
    <property type="entry name" value="E2F_DD"/>
    <property type="match status" value="1"/>
</dbReference>